<keyword evidence="4" id="KW-1133">Transmembrane helix</keyword>
<dbReference type="HAMAP" id="MF_00376">
    <property type="entry name" value="Dephospho_CoA_kinase"/>
    <property type="match status" value="1"/>
</dbReference>
<dbReference type="InterPro" id="IPR001977">
    <property type="entry name" value="Depp_CoAkinase"/>
</dbReference>
<evidence type="ECO:0000256" key="3">
    <source>
        <dbReference type="SAM" id="MobiDB-lite"/>
    </source>
</evidence>
<dbReference type="GO" id="GO:0004140">
    <property type="term" value="F:dephospho-CoA kinase activity"/>
    <property type="evidence" value="ECO:0007669"/>
    <property type="project" value="InterPro"/>
</dbReference>
<dbReference type="PANTHER" id="PTHR10695">
    <property type="entry name" value="DEPHOSPHO-COA KINASE-RELATED"/>
    <property type="match status" value="1"/>
</dbReference>
<dbReference type="InterPro" id="IPR027417">
    <property type="entry name" value="P-loop_NTPase"/>
</dbReference>
<keyword evidence="2" id="KW-0067">ATP-binding</keyword>
<keyword evidence="1" id="KW-0547">Nucleotide-binding</keyword>
<evidence type="ECO:0000313" key="6">
    <source>
        <dbReference type="Proteomes" id="UP001153069"/>
    </source>
</evidence>
<dbReference type="Proteomes" id="UP001153069">
    <property type="component" value="Unassembled WGS sequence"/>
</dbReference>
<organism evidence="5 6">
    <name type="scientific">Seminavis robusta</name>
    <dbReference type="NCBI Taxonomy" id="568900"/>
    <lineage>
        <taxon>Eukaryota</taxon>
        <taxon>Sar</taxon>
        <taxon>Stramenopiles</taxon>
        <taxon>Ochrophyta</taxon>
        <taxon>Bacillariophyta</taxon>
        <taxon>Bacillariophyceae</taxon>
        <taxon>Bacillariophycidae</taxon>
        <taxon>Naviculales</taxon>
        <taxon>Naviculaceae</taxon>
        <taxon>Seminavis</taxon>
    </lineage>
</organism>
<dbReference type="NCBIfam" id="TIGR00152">
    <property type="entry name" value="dephospho-CoA kinase"/>
    <property type="match status" value="1"/>
</dbReference>
<evidence type="ECO:0000256" key="1">
    <source>
        <dbReference type="ARBA" id="ARBA00022741"/>
    </source>
</evidence>
<feature type="compositionally biased region" description="Basic and acidic residues" evidence="3">
    <location>
        <begin position="376"/>
        <end position="401"/>
    </location>
</feature>
<evidence type="ECO:0000256" key="4">
    <source>
        <dbReference type="SAM" id="Phobius"/>
    </source>
</evidence>
<dbReference type="EMBL" id="CAICTM010001829">
    <property type="protein sequence ID" value="CAB9526451.1"/>
    <property type="molecule type" value="Genomic_DNA"/>
</dbReference>
<dbReference type="SUPFAM" id="SSF52540">
    <property type="entry name" value="P-loop containing nucleoside triphosphate hydrolases"/>
    <property type="match status" value="1"/>
</dbReference>
<sequence>MFFWTRPWTTQVLVALASSDKAMPTIPEWIFEVWMDSFLLLPLAIVVGQVHIRLSASLKLPKAVRASLPPAIWTLLLQCLFSDVFFRLLLWSVAGLVDLQEDTIIATTDGWKDHWGWNGPFILFTVRLVVAILGVAVGETFFPLVLTGGIACGKSTISKLLAEKAQFHMIDADKIGHQILLPPWHEQLNQPDALVTPNDSVYVRILETFANDADQAAAAATENNDSKLGTAVAGIHDKHPLLDDDKNIDRTKLGARIFATPAERQKLNAITHPKIFYCLIKNMAKSLYFGNDKPFVCAEVPLLFESGALRYIFGMVLVVACTETQQFNRLHKRNPELSVEECQKRIESQLPMTVKVQRADIVLWNDQDYSSLSSNNKKEEESDEKKKGAPQEEDETVKAQREAALSKQVDKAVRMVRQKTGGIMETTLSRLMLLLSASVVLSACFKLFTGNV</sequence>
<dbReference type="OrthoDB" id="247245at2759"/>
<dbReference type="PROSITE" id="PS51219">
    <property type="entry name" value="DPCK"/>
    <property type="match status" value="1"/>
</dbReference>
<dbReference type="Gene3D" id="3.40.50.300">
    <property type="entry name" value="P-loop containing nucleotide triphosphate hydrolases"/>
    <property type="match status" value="1"/>
</dbReference>
<feature type="transmembrane region" description="Helical" evidence="4">
    <location>
        <begin position="68"/>
        <end position="90"/>
    </location>
</feature>
<proteinExistence type="inferred from homology"/>
<feature type="region of interest" description="Disordered" evidence="3">
    <location>
        <begin position="371"/>
        <end position="403"/>
    </location>
</feature>
<keyword evidence="4" id="KW-0472">Membrane</keyword>
<gene>
    <name evidence="5" type="ORF">SEMRO_1831_G300340.1</name>
</gene>
<evidence type="ECO:0000256" key="2">
    <source>
        <dbReference type="ARBA" id="ARBA00022840"/>
    </source>
</evidence>
<keyword evidence="4" id="KW-0812">Transmembrane</keyword>
<dbReference type="GO" id="GO:0005524">
    <property type="term" value="F:ATP binding"/>
    <property type="evidence" value="ECO:0007669"/>
    <property type="project" value="UniProtKB-KW"/>
</dbReference>
<dbReference type="CDD" id="cd02022">
    <property type="entry name" value="DPCK"/>
    <property type="match status" value="1"/>
</dbReference>
<accession>A0A9N8HUK0</accession>
<feature type="transmembrane region" description="Helical" evidence="4">
    <location>
        <begin position="38"/>
        <end position="56"/>
    </location>
</feature>
<keyword evidence="6" id="KW-1185">Reference proteome</keyword>
<dbReference type="PANTHER" id="PTHR10695:SF46">
    <property type="entry name" value="BIFUNCTIONAL COENZYME A SYNTHASE-RELATED"/>
    <property type="match status" value="1"/>
</dbReference>
<dbReference type="AlphaFoldDB" id="A0A9N8HUK0"/>
<evidence type="ECO:0000313" key="5">
    <source>
        <dbReference type="EMBL" id="CAB9526451.1"/>
    </source>
</evidence>
<name>A0A9N8HUK0_9STRA</name>
<comment type="caution">
    <text evidence="5">The sequence shown here is derived from an EMBL/GenBank/DDBJ whole genome shotgun (WGS) entry which is preliminary data.</text>
</comment>
<keyword evidence="5" id="KW-0418">Kinase</keyword>
<reference evidence="5" key="1">
    <citation type="submission" date="2020-06" db="EMBL/GenBank/DDBJ databases">
        <authorList>
            <consortium name="Plant Systems Biology data submission"/>
        </authorList>
    </citation>
    <scope>NUCLEOTIDE SEQUENCE</scope>
    <source>
        <strain evidence="5">D6</strain>
    </source>
</reference>
<dbReference type="GO" id="GO:0015937">
    <property type="term" value="P:coenzyme A biosynthetic process"/>
    <property type="evidence" value="ECO:0007669"/>
    <property type="project" value="InterPro"/>
</dbReference>
<keyword evidence="5" id="KW-0808">Transferase</keyword>
<feature type="transmembrane region" description="Helical" evidence="4">
    <location>
        <begin position="121"/>
        <end position="146"/>
    </location>
</feature>
<dbReference type="Pfam" id="PF01121">
    <property type="entry name" value="CoaE"/>
    <property type="match status" value="2"/>
</dbReference>
<protein>
    <submittedName>
        <fullName evidence="5">Dephospho-CoA kinase</fullName>
    </submittedName>
</protein>